<dbReference type="PANTHER" id="PTHR19446">
    <property type="entry name" value="REVERSE TRANSCRIPTASES"/>
    <property type="match status" value="1"/>
</dbReference>
<evidence type="ECO:0000313" key="3">
    <source>
        <dbReference type="Proteomes" id="UP000801492"/>
    </source>
</evidence>
<protein>
    <recommendedName>
        <fullName evidence="1">Reverse transcriptase domain-containing protein</fullName>
    </recommendedName>
</protein>
<dbReference type="PROSITE" id="PS50878">
    <property type="entry name" value="RT_POL"/>
    <property type="match status" value="1"/>
</dbReference>
<organism evidence="2 3">
    <name type="scientific">Ignelater luminosus</name>
    <name type="common">Cucubano</name>
    <name type="synonym">Pyrophorus luminosus</name>
    <dbReference type="NCBI Taxonomy" id="2038154"/>
    <lineage>
        <taxon>Eukaryota</taxon>
        <taxon>Metazoa</taxon>
        <taxon>Ecdysozoa</taxon>
        <taxon>Arthropoda</taxon>
        <taxon>Hexapoda</taxon>
        <taxon>Insecta</taxon>
        <taxon>Pterygota</taxon>
        <taxon>Neoptera</taxon>
        <taxon>Endopterygota</taxon>
        <taxon>Coleoptera</taxon>
        <taxon>Polyphaga</taxon>
        <taxon>Elateriformia</taxon>
        <taxon>Elateroidea</taxon>
        <taxon>Elateridae</taxon>
        <taxon>Agrypninae</taxon>
        <taxon>Pyrophorini</taxon>
        <taxon>Ignelater</taxon>
    </lineage>
</organism>
<keyword evidence="3" id="KW-1185">Reference proteome</keyword>
<accession>A0A8K0C8L9</accession>
<dbReference type="Pfam" id="PF00078">
    <property type="entry name" value="RVT_1"/>
    <property type="match status" value="1"/>
</dbReference>
<evidence type="ECO:0000313" key="2">
    <source>
        <dbReference type="EMBL" id="KAF2882623.1"/>
    </source>
</evidence>
<comment type="caution">
    <text evidence="2">The sequence shown here is derived from an EMBL/GenBank/DDBJ whole genome shotgun (WGS) entry which is preliminary data.</text>
</comment>
<dbReference type="AlphaFoldDB" id="A0A8K0C8L9"/>
<feature type="domain" description="Reverse transcriptase" evidence="1">
    <location>
        <begin position="71"/>
        <end position="213"/>
    </location>
</feature>
<dbReference type="Proteomes" id="UP000801492">
    <property type="component" value="Unassembled WGS sequence"/>
</dbReference>
<name>A0A8K0C8L9_IGNLU</name>
<sequence>MKTNNKEKSKTLTTLEEWRKYYEIPEIQICIKEIKTGRSLGPGDILLELIKSDGRALTQRIRQLMNACMKQHKVAKGRKIGYISSLYKKGNRKDLNNYRALSLTNTLSRLWVKVLYNRLREEIGNTISEDQNGFTPGRSCIDSLFTLQQLLEKRIRKNEETHITLIDIKKAYDSVPRHRLWTALKAVGVSKHLIRTIKDIYNENKASTTSTYI</sequence>
<dbReference type="InterPro" id="IPR000477">
    <property type="entry name" value="RT_dom"/>
</dbReference>
<proteinExistence type="predicted"/>
<dbReference type="EMBL" id="VTPC01090600">
    <property type="protein sequence ID" value="KAF2882623.1"/>
    <property type="molecule type" value="Genomic_DNA"/>
</dbReference>
<evidence type="ECO:0000259" key="1">
    <source>
        <dbReference type="PROSITE" id="PS50878"/>
    </source>
</evidence>
<gene>
    <name evidence="2" type="ORF">ILUMI_23549</name>
</gene>
<dbReference type="OrthoDB" id="6745707at2759"/>
<dbReference type="CDD" id="cd01650">
    <property type="entry name" value="RT_nLTR_like"/>
    <property type="match status" value="1"/>
</dbReference>
<reference evidence="2" key="1">
    <citation type="submission" date="2019-08" db="EMBL/GenBank/DDBJ databases">
        <title>The genome of the North American firefly Photinus pyralis.</title>
        <authorList>
            <consortium name="Photinus pyralis genome working group"/>
            <person name="Fallon T.R."/>
            <person name="Sander Lower S.E."/>
            <person name="Weng J.-K."/>
        </authorList>
    </citation>
    <scope>NUCLEOTIDE SEQUENCE</scope>
    <source>
        <strain evidence="2">TRF0915ILg1</strain>
        <tissue evidence="2">Whole body</tissue>
    </source>
</reference>